<accession>A0A1E5VNZ1</accession>
<feature type="domain" description="At1g61320/AtMIF1 LRR" evidence="1">
    <location>
        <begin position="35"/>
        <end position="82"/>
    </location>
</feature>
<gene>
    <name evidence="2" type="ORF">BAE44_0012141</name>
</gene>
<keyword evidence="3" id="KW-1185">Reference proteome</keyword>
<dbReference type="InterPro" id="IPR055357">
    <property type="entry name" value="LRR_At1g61320_AtMIF1"/>
</dbReference>
<protein>
    <recommendedName>
        <fullName evidence="1">At1g61320/AtMIF1 LRR domain-containing protein</fullName>
    </recommendedName>
</protein>
<comment type="caution">
    <text evidence="2">The sequence shown here is derived from an EMBL/GenBank/DDBJ whole genome shotgun (WGS) entry which is preliminary data.</text>
</comment>
<dbReference type="AlphaFoldDB" id="A0A1E5VNZ1"/>
<organism evidence="2 3">
    <name type="scientific">Dichanthelium oligosanthes</name>
    <dbReference type="NCBI Taxonomy" id="888268"/>
    <lineage>
        <taxon>Eukaryota</taxon>
        <taxon>Viridiplantae</taxon>
        <taxon>Streptophyta</taxon>
        <taxon>Embryophyta</taxon>
        <taxon>Tracheophyta</taxon>
        <taxon>Spermatophyta</taxon>
        <taxon>Magnoliopsida</taxon>
        <taxon>Liliopsida</taxon>
        <taxon>Poales</taxon>
        <taxon>Poaceae</taxon>
        <taxon>PACMAD clade</taxon>
        <taxon>Panicoideae</taxon>
        <taxon>Panicodae</taxon>
        <taxon>Paniceae</taxon>
        <taxon>Dichantheliinae</taxon>
        <taxon>Dichanthelium</taxon>
    </lineage>
</organism>
<dbReference type="OrthoDB" id="661008at2759"/>
<dbReference type="EMBL" id="LWDX02033865">
    <property type="protein sequence ID" value="OEL26843.1"/>
    <property type="molecule type" value="Genomic_DNA"/>
</dbReference>
<dbReference type="Pfam" id="PF23622">
    <property type="entry name" value="LRR_At1g61320_AtMIF1"/>
    <property type="match status" value="1"/>
</dbReference>
<evidence type="ECO:0000259" key="1">
    <source>
        <dbReference type="Pfam" id="PF23622"/>
    </source>
</evidence>
<reference evidence="2 3" key="1">
    <citation type="submission" date="2016-09" db="EMBL/GenBank/DDBJ databases">
        <title>The draft genome of Dichanthelium oligosanthes: A C3 panicoid grass species.</title>
        <authorList>
            <person name="Studer A.J."/>
            <person name="Schnable J.C."/>
            <person name="Brutnell T.P."/>
        </authorList>
    </citation>
    <scope>NUCLEOTIDE SEQUENCE [LARGE SCALE GENOMIC DNA]</scope>
    <source>
        <strain evidence="3">cv. Kellogg 1175</strain>
        <tissue evidence="2">Leaf</tissue>
    </source>
</reference>
<dbReference type="Proteomes" id="UP000095767">
    <property type="component" value="Unassembled WGS sequence"/>
</dbReference>
<sequence length="117" mass="13198">MRVVSLSEKHHGKVVETLEFAGSTLWLAEVGPCRKDLEQCRYNYLKHISITGFRAARGQLEFLLHVIENAPALEVLSVEIGQYPPFASRPHGAIKKVKQIARTNLCPILTRNVMFDV</sequence>
<name>A0A1E5VNZ1_9POAL</name>
<dbReference type="STRING" id="888268.A0A1E5VNZ1"/>
<evidence type="ECO:0000313" key="3">
    <source>
        <dbReference type="Proteomes" id="UP000095767"/>
    </source>
</evidence>
<proteinExistence type="predicted"/>
<evidence type="ECO:0000313" key="2">
    <source>
        <dbReference type="EMBL" id="OEL26843.1"/>
    </source>
</evidence>